<proteinExistence type="predicted"/>
<dbReference type="InterPro" id="IPR040389">
    <property type="entry name" value="SMR"/>
</dbReference>
<dbReference type="EMBL" id="JAVYJV010000011">
    <property type="protein sequence ID" value="KAK4359713.1"/>
    <property type="molecule type" value="Genomic_DNA"/>
</dbReference>
<keyword evidence="2" id="KW-0131">Cell cycle</keyword>
<evidence type="ECO:0000256" key="1">
    <source>
        <dbReference type="ARBA" id="ARBA00023013"/>
    </source>
</evidence>
<dbReference type="PANTHER" id="PTHR33142">
    <property type="entry name" value="CYCLIN-DEPENDENT PROTEIN KINASE INHIBITOR SMR13"/>
    <property type="match status" value="1"/>
</dbReference>
<dbReference type="GO" id="GO:0032875">
    <property type="term" value="P:regulation of DNA endoreduplication"/>
    <property type="evidence" value="ECO:0007669"/>
    <property type="project" value="InterPro"/>
</dbReference>
<keyword evidence="1" id="KW-0649">Protein kinase inhibitor</keyword>
<name>A0AAE1RXI0_9SOLA</name>
<evidence type="ECO:0000313" key="4">
    <source>
        <dbReference type="Proteomes" id="UP001291623"/>
    </source>
</evidence>
<dbReference type="GO" id="GO:0004860">
    <property type="term" value="F:protein kinase inhibitor activity"/>
    <property type="evidence" value="ECO:0007669"/>
    <property type="project" value="UniProtKB-KW"/>
</dbReference>
<accession>A0AAE1RXI0</accession>
<keyword evidence="4" id="KW-1185">Reference proteome</keyword>
<dbReference type="PANTHER" id="PTHR33142:SF83">
    <property type="entry name" value="SELF-PRUNING INTERACTING PROTEIN 1"/>
    <property type="match status" value="1"/>
</dbReference>
<sequence length="110" mass="12625">MSTHLQLPQDLFQFQSPKIKINSCHNSQRCNNNISNKDECKTPKSPSFFIPKILKCPPAPKKPKRVISSCKRKLQFVEIVAREEVDSFFRILDDDSVNCNSASTKKRCIL</sequence>
<evidence type="ECO:0000256" key="2">
    <source>
        <dbReference type="ARBA" id="ARBA00023306"/>
    </source>
</evidence>
<reference evidence="3" key="1">
    <citation type="submission" date="2023-12" db="EMBL/GenBank/DDBJ databases">
        <title>Genome assembly of Anisodus tanguticus.</title>
        <authorList>
            <person name="Wang Y.-J."/>
        </authorList>
    </citation>
    <scope>NUCLEOTIDE SEQUENCE</scope>
    <source>
        <strain evidence="3">KB-2021</strain>
        <tissue evidence="3">Leaf</tissue>
    </source>
</reference>
<organism evidence="3 4">
    <name type="scientific">Anisodus tanguticus</name>
    <dbReference type="NCBI Taxonomy" id="243964"/>
    <lineage>
        <taxon>Eukaryota</taxon>
        <taxon>Viridiplantae</taxon>
        <taxon>Streptophyta</taxon>
        <taxon>Embryophyta</taxon>
        <taxon>Tracheophyta</taxon>
        <taxon>Spermatophyta</taxon>
        <taxon>Magnoliopsida</taxon>
        <taxon>eudicotyledons</taxon>
        <taxon>Gunneridae</taxon>
        <taxon>Pentapetalae</taxon>
        <taxon>asterids</taxon>
        <taxon>lamiids</taxon>
        <taxon>Solanales</taxon>
        <taxon>Solanaceae</taxon>
        <taxon>Solanoideae</taxon>
        <taxon>Hyoscyameae</taxon>
        <taxon>Anisodus</taxon>
    </lineage>
</organism>
<protein>
    <submittedName>
        <fullName evidence="3">Uncharacterized protein</fullName>
    </submittedName>
</protein>
<dbReference type="AlphaFoldDB" id="A0AAE1RXI0"/>
<gene>
    <name evidence="3" type="ORF">RND71_021942</name>
</gene>
<evidence type="ECO:0000313" key="3">
    <source>
        <dbReference type="EMBL" id="KAK4359713.1"/>
    </source>
</evidence>
<comment type="caution">
    <text evidence="3">The sequence shown here is derived from an EMBL/GenBank/DDBJ whole genome shotgun (WGS) entry which is preliminary data.</text>
</comment>
<dbReference type="Proteomes" id="UP001291623">
    <property type="component" value="Unassembled WGS sequence"/>
</dbReference>